<feature type="transmembrane region" description="Helical" evidence="1">
    <location>
        <begin position="5"/>
        <end position="22"/>
    </location>
</feature>
<proteinExistence type="predicted"/>
<dbReference type="STRING" id="75913.A0A0K0F222"/>
<dbReference type="AlphaFoldDB" id="A0A0K0F222"/>
<dbReference type="Proteomes" id="UP000035680">
    <property type="component" value="Unassembled WGS sequence"/>
</dbReference>
<keyword evidence="1" id="KW-0472">Membrane</keyword>
<evidence type="ECO:0000313" key="3">
    <source>
        <dbReference type="WBParaSite" id="SVE_0284800.1"/>
    </source>
</evidence>
<name>A0A0K0F222_STRVS</name>
<evidence type="ECO:0000256" key="1">
    <source>
        <dbReference type="SAM" id="Phobius"/>
    </source>
</evidence>
<protein>
    <submittedName>
        <fullName evidence="3">MAM domain-containing protein</fullName>
    </submittedName>
</protein>
<keyword evidence="2" id="KW-1185">Reference proteome</keyword>
<reference evidence="3" key="2">
    <citation type="submission" date="2015-08" db="UniProtKB">
        <authorList>
            <consortium name="WormBaseParasite"/>
        </authorList>
    </citation>
    <scope>IDENTIFICATION</scope>
</reference>
<evidence type="ECO:0000313" key="2">
    <source>
        <dbReference type="Proteomes" id="UP000035680"/>
    </source>
</evidence>
<organism evidence="2 3">
    <name type="scientific">Strongyloides venezuelensis</name>
    <name type="common">Threadworm</name>
    <dbReference type="NCBI Taxonomy" id="75913"/>
    <lineage>
        <taxon>Eukaryota</taxon>
        <taxon>Metazoa</taxon>
        <taxon>Ecdysozoa</taxon>
        <taxon>Nematoda</taxon>
        <taxon>Chromadorea</taxon>
        <taxon>Rhabditida</taxon>
        <taxon>Tylenchina</taxon>
        <taxon>Panagrolaimomorpha</taxon>
        <taxon>Strongyloidoidea</taxon>
        <taxon>Strongyloididae</taxon>
        <taxon>Strongyloides</taxon>
    </lineage>
</organism>
<keyword evidence="1" id="KW-1133">Transmembrane helix</keyword>
<accession>A0A0K0F222</accession>
<reference evidence="2" key="1">
    <citation type="submission" date="2014-07" db="EMBL/GenBank/DDBJ databases">
        <authorList>
            <person name="Martin A.A"/>
            <person name="De Silva N."/>
        </authorList>
    </citation>
    <scope>NUCLEOTIDE SEQUENCE</scope>
</reference>
<keyword evidence="1" id="KW-0812">Transmembrane</keyword>
<dbReference type="WBParaSite" id="SVE_0284800.1">
    <property type="protein sequence ID" value="SVE_0284800.1"/>
    <property type="gene ID" value="SVE_0284800"/>
</dbReference>
<sequence length="539" mass="61587">MGKYIFYIITINVFTLAVYIYSCSPTPSYTNYNNDPQPASVYDNTFQNGVSSASLDYKVDSSNYQAPPYHGVLSSGSKSRTEPEKLKKCIRNDIGKYTSSELKSLATFFPFNENSKEVPSSLVDGSSSCNFDTQTEKCSWYSGGKNKFKIGGYESLFDLNKFDCTSNRDFNVDNYFLIGSVFNEGSIKNDEEFINLDLDVPCQFGKATLSFNYWCNTEVAQLEICVILKDNGMEVCEPTTIDENPLTFEIPENLKPFVIRLHVRNIDEDKIIFIDDIKYQGQLCENVDNNDGISNNETLVRINENDVEDDRNPRKLKEILDNSKSLRKGKSESSFVTEDYNDVEERTIDESLTIGTTSLQKENKELCNLLWCNFNDNSTCNYNPFSELATEPWKVSLVGIGNPLNGIHKRNHNDDQDNNYFAVAGSDDDRNEGDNVYILESPSFTSNDNFLLVFDIYQRSVGVNFLVCLDTFENCPYKNPPIDKDIYWFTNERVLVEKHVKKIYFVIDLIKPHQFFGLDNIRLQTTNGNQFEDICKIGK</sequence>